<evidence type="ECO:0000313" key="1">
    <source>
        <dbReference type="EMBL" id="RCN33704.1"/>
    </source>
</evidence>
<evidence type="ECO:0000313" key="2">
    <source>
        <dbReference type="Proteomes" id="UP000252519"/>
    </source>
</evidence>
<dbReference type="EMBL" id="JOJR01000880">
    <property type="protein sequence ID" value="RCN33704.1"/>
    <property type="molecule type" value="Genomic_DNA"/>
</dbReference>
<keyword evidence="2" id="KW-1185">Reference proteome</keyword>
<name>A0A368FN91_ANCCA</name>
<reference evidence="1 2" key="1">
    <citation type="submission" date="2014-10" db="EMBL/GenBank/DDBJ databases">
        <title>Draft genome of the hookworm Ancylostoma caninum.</title>
        <authorList>
            <person name="Mitreva M."/>
        </authorList>
    </citation>
    <scope>NUCLEOTIDE SEQUENCE [LARGE SCALE GENOMIC DNA]</scope>
    <source>
        <strain evidence="1 2">Baltimore</strain>
    </source>
</reference>
<sequence length="108" mass="12331">LDAYFNPSHKGIAILAAPEPLKARILVLEKELHTTTHFPNTRTVPTNSSFRLPCLKDAWGQPIPSELRVRQEDFLKVLSGMMKQWPTSGFPKIVFLFRVVSRPPFFRG</sequence>
<protein>
    <submittedName>
        <fullName evidence="1">Uncharacterized protein</fullName>
    </submittedName>
</protein>
<proteinExistence type="predicted"/>
<dbReference type="Proteomes" id="UP000252519">
    <property type="component" value="Unassembled WGS sequence"/>
</dbReference>
<comment type="caution">
    <text evidence="1">The sequence shown here is derived from an EMBL/GenBank/DDBJ whole genome shotgun (WGS) entry which is preliminary data.</text>
</comment>
<organism evidence="1 2">
    <name type="scientific">Ancylostoma caninum</name>
    <name type="common">Dog hookworm</name>
    <dbReference type="NCBI Taxonomy" id="29170"/>
    <lineage>
        <taxon>Eukaryota</taxon>
        <taxon>Metazoa</taxon>
        <taxon>Ecdysozoa</taxon>
        <taxon>Nematoda</taxon>
        <taxon>Chromadorea</taxon>
        <taxon>Rhabditida</taxon>
        <taxon>Rhabditina</taxon>
        <taxon>Rhabditomorpha</taxon>
        <taxon>Strongyloidea</taxon>
        <taxon>Ancylostomatidae</taxon>
        <taxon>Ancylostomatinae</taxon>
        <taxon>Ancylostoma</taxon>
    </lineage>
</organism>
<gene>
    <name evidence="1" type="ORF">ANCCAN_20459</name>
</gene>
<feature type="non-terminal residue" evidence="1">
    <location>
        <position position="1"/>
    </location>
</feature>
<accession>A0A368FN91</accession>
<dbReference type="AlphaFoldDB" id="A0A368FN91"/>